<feature type="domain" description="DUF4832" evidence="2">
    <location>
        <begin position="235"/>
        <end position="431"/>
    </location>
</feature>
<dbReference type="Pfam" id="PF16116">
    <property type="entry name" value="DUF4832"/>
    <property type="match status" value="1"/>
</dbReference>
<feature type="transmembrane region" description="Helical" evidence="1">
    <location>
        <begin position="7"/>
        <end position="28"/>
    </location>
</feature>
<organism evidence="3 4">
    <name type="scientific">Jingyaoa shaoxingensis</name>
    <dbReference type="NCBI Taxonomy" id="2763671"/>
    <lineage>
        <taxon>Bacteria</taxon>
        <taxon>Bacillati</taxon>
        <taxon>Bacillota</taxon>
        <taxon>Clostridia</taxon>
        <taxon>Lachnospirales</taxon>
        <taxon>Lachnospiraceae</taxon>
        <taxon>Jingyaoa</taxon>
    </lineage>
</organism>
<evidence type="ECO:0000313" key="4">
    <source>
        <dbReference type="Proteomes" id="UP000657421"/>
    </source>
</evidence>
<dbReference type="InterPro" id="IPR017853">
    <property type="entry name" value="GH"/>
</dbReference>
<keyword evidence="1" id="KW-1133">Transmembrane helix</keyword>
<dbReference type="SUPFAM" id="SSF51445">
    <property type="entry name" value="(Trans)glycosidases"/>
    <property type="match status" value="1"/>
</dbReference>
<dbReference type="Proteomes" id="UP000657421">
    <property type="component" value="Unassembled WGS sequence"/>
</dbReference>
<evidence type="ECO:0000256" key="1">
    <source>
        <dbReference type="SAM" id="Phobius"/>
    </source>
</evidence>
<evidence type="ECO:0000259" key="2">
    <source>
        <dbReference type="Pfam" id="PF16116"/>
    </source>
</evidence>
<dbReference type="InterPro" id="IPR032267">
    <property type="entry name" value="DUF4832"/>
</dbReference>
<dbReference type="Gene3D" id="3.20.20.80">
    <property type="entry name" value="Glycosidases"/>
    <property type="match status" value="1"/>
</dbReference>
<keyword evidence="1" id="KW-0472">Membrane</keyword>
<name>A0ABR7N682_9FIRM</name>
<accession>A0ABR7N682</accession>
<keyword evidence="4" id="KW-1185">Reference proteome</keyword>
<dbReference type="EMBL" id="JACRSZ010000001">
    <property type="protein sequence ID" value="MBC8571908.1"/>
    <property type="molecule type" value="Genomic_DNA"/>
</dbReference>
<sequence>MAMKKQRIWLAAVPVMLILIFINVIWLGTGKNRREYETTEETFGNPLMGYAPCAWNEEVREDVSLLYMDITWAELEPEEGKYNWEGIEKENQLERWRKEGKHIVLRFVCDIPGKEKHMDIPEWLYEKMNHAGTWYDVEFGKGFAPDYNNEQMVAYHAKAVKALGEHLGQDGLISFIELGSLGHWGEWHVNYSAGIQRLPLESVREKYVSAWVSAFPDAILLMRRPFSHAAVYGMGLYNDMTGDVSETDAWLREIENGGKLSQTEEPDGLTAMVDFWKTAPVGGEFTSSLSMEEILETNLSQTVELIRKSHVTFLGPNIANASYSDGYETILKNMGYRIWISEAVLSHWYTGTKLEITWENDGAAPFYKDWPVWLYVADEAGNVIEEKEIPVILSSLLPGETIKAETYLDTRNILDLAGKQYHVSIGILDPMTGKASLRLAMTGTYEDGKNILW</sequence>
<keyword evidence="1" id="KW-0812">Transmembrane</keyword>
<protein>
    <submittedName>
        <fullName evidence="3">DUF4832 domain-containing protein</fullName>
    </submittedName>
</protein>
<reference evidence="3 4" key="1">
    <citation type="submission" date="2020-08" db="EMBL/GenBank/DDBJ databases">
        <title>Genome public.</title>
        <authorList>
            <person name="Liu C."/>
            <person name="Sun Q."/>
        </authorList>
    </citation>
    <scope>NUCLEOTIDE SEQUENCE [LARGE SCALE GENOMIC DNA]</scope>
    <source>
        <strain evidence="3 4">NSJ-46</strain>
    </source>
</reference>
<comment type="caution">
    <text evidence="3">The sequence shown here is derived from an EMBL/GenBank/DDBJ whole genome shotgun (WGS) entry which is preliminary data.</text>
</comment>
<evidence type="ECO:0000313" key="3">
    <source>
        <dbReference type="EMBL" id="MBC8571908.1"/>
    </source>
</evidence>
<gene>
    <name evidence="3" type="ORF">H8716_02225</name>
</gene>
<proteinExistence type="predicted"/>